<feature type="DNA-binding region" description="H-T-H motif" evidence="4">
    <location>
        <begin position="45"/>
        <end position="64"/>
    </location>
</feature>
<dbReference type="InterPro" id="IPR009057">
    <property type="entry name" value="Homeodomain-like_sf"/>
</dbReference>
<dbReference type="EMBL" id="SOCP01000017">
    <property type="protein sequence ID" value="TDV42606.1"/>
    <property type="molecule type" value="Genomic_DNA"/>
</dbReference>
<dbReference type="RefSeq" id="WP_133907212.1">
    <property type="nucleotide sequence ID" value="NZ_SOCP01000017.1"/>
</dbReference>
<dbReference type="Gene3D" id="1.10.10.60">
    <property type="entry name" value="Homeodomain-like"/>
    <property type="match status" value="1"/>
</dbReference>
<dbReference type="PANTHER" id="PTHR30055">
    <property type="entry name" value="HTH-TYPE TRANSCRIPTIONAL REGULATOR RUTR"/>
    <property type="match status" value="1"/>
</dbReference>
<evidence type="ECO:0000256" key="4">
    <source>
        <dbReference type="PROSITE-ProRule" id="PRU00335"/>
    </source>
</evidence>
<evidence type="ECO:0000256" key="3">
    <source>
        <dbReference type="ARBA" id="ARBA00023163"/>
    </source>
</evidence>
<organism evidence="6 7">
    <name type="scientific">Actinophytocola oryzae</name>
    <dbReference type="NCBI Taxonomy" id="502181"/>
    <lineage>
        <taxon>Bacteria</taxon>
        <taxon>Bacillati</taxon>
        <taxon>Actinomycetota</taxon>
        <taxon>Actinomycetes</taxon>
        <taxon>Pseudonocardiales</taxon>
        <taxon>Pseudonocardiaceae</taxon>
    </lineage>
</organism>
<proteinExistence type="predicted"/>
<dbReference type="PANTHER" id="PTHR30055:SF234">
    <property type="entry name" value="HTH-TYPE TRANSCRIPTIONAL REGULATOR BETI"/>
    <property type="match status" value="1"/>
</dbReference>
<keyword evidence="3" id="KW-0804">Transcription</keyword>
<dbReference type="GO" id="GO:0000976">
    <property type="term" value="F:transcription cis-regulatory region binding"/>
    <property type="evidence" value="ECO:0007669"/>
    <property type="project" value="TreeGrafter"/>
</dbReference>
<feature type="domain" description="HTH tetR-type" evidence="5">
    <location>
        <begin position="22"/>
        <end position="82"/>
    </location>
</feature>
<dbReference type="AlphaFoldDB" id="A0A4R7V524"/>
<reference evidence="6 7" key="1">
    <citation type="submission" date="2019-03" db="EMBL/GenBank/DDBJ databases">
        <title>Genomic Encyclopedia of Archaeal and Bacterial Type Strains, Phase II (KMG-II): from individual species to whole genera.</title>
        <authorList>
            <person name="Goeker M."/>
        </authorList>
    </citation>
    <scope>NUCLEOTIDE SEQUENCE [LARGE SCALE GENOMIC DNA]</scope>
    <source>
        <strain evidence="6 7">DSM 45499</strain>
    </source>
</reference>
<evidence type="ECO:0000313" key="7">
    <source>
        <dbReference type="Proteomes" id="UP000294927"/>
    </source>
</evidence>
<accession>A0A4R7V524</accession>
<name>A0A4R7V524_9PSEU</name>
<dbReference type="InterPro" id="IPR041347">
    <property type="entry name" value="MftR_C"/>
</dbReference>
<evidence type="ECO:0000259" key="5">
    <source>
        <dbReference type="PROSITE" id="PS50977"/>
    </source>
</evidence>
<dbReference type="InterPro" id="IPR001647">
    <property type="entry name" value="HTH_TetR"/>
</dbReference>
<comment type="caution">
    <text evidence="6">The sequence shown here is derived from an EMBL/GenBank/DDBJ whole genome shotgun (WGS) entry which is preliminary data.</text>
</comment>
<dbReference type="Pfam" id="PF00440">
    <property type="entry name" value="TetR_N"/>
    <property type="match status" value="1"/>
</dbReference>
<sequence>MTSLFGRAAETGAGGLRERKKARTKIAIQSHAVRLFREQGYAATTVEQVAEAAEVSPSTVFRYFPTKEDLVVHDDYDPVIYAAFESQPPELNLIQAWRAAIREAFAQMTPRDVEIQLDRGRLLLSVPELWGATLHGTRETLEIITDLSAARVGTSPEDPALQATVGAIFGVLLTAALNWVRTEDPKILSTLDAALVRLDEGLLR</sequence>
<dbReference type="Proteomes" id="UP000294927">
    <property type="component" value="Unassembled WGS sequence"/>
</dbReference>
<dbReference type="GO" id="GO:0003700">
    <property type="term" value="F:DNA-binding transcription factor activity"/>
    <property type="evidence" value="ECO:0007669"/>
    <property type="project" value="TreeGrafter"/>
</dbReference>
<dbReference type="PRINTS" id="PR00455">
    <property type="entry name" value="HTHTETR"/>
</dbReference>
<keyword evidence="7" id="KW-1185">Reference proteome</keyword>
<dbReference type="Gene3D" id="1.10.357.10">
    <property type="entry name" value="Tetracycline Repressor, domain 2"/>
    <property type="match status" value="1"/>
</dbReference>
<protein>
    <submittedName>
        <fullName evidence="6">TetR family transcriptional regulator</fullName>
    </submittedName>
</protein>
<keyword evidence="1" id="KW-0805">Transcription regulation</keyword>
<evidence type="ECO:0000256" key="2">
    <source>
        <dbReference type="ARBA" id="ARBA00023125"/>
    </source>
</evidence>
<dbReference type="InterPro" id="IPR050109">
    <property type="entry name" value="HTH-type_TetR-like_transc_reg"/>
</dbReference>
<evidence type="ECO:0000313" key="6">
    <source>
        <dbReference type="EMBL" id="TDV42606.1"/>
    </source>
</evidence>
<dbReference type="SUPFAM" id="SSF46689">
    <property type="entry name" value="Homeodomain-like"/>
    <property type="match status" value="1"/>
</dbReference>
<evidence type="ECO:0000256" key="1">
    <source>
        <dbReference type="ARBA" id="ARBA00023015"/>
    </source>
</evidence>
<dbReference type="Pfam" id="PF17754">
    <property type="entry name" value="TetR_C_14"/>
    <property type="match status" value="1"/>
</dbReference>
<dbReference type="PROSITE" id="PS50977">
    <property type="entry name" value="HTH_TETR_2"/>
    <property type="match status" value="1"/>
</dbReference>
<keyword evidence="2 4" id="KW-0238">DNA-binding</keyword>
<gene>
    <name evidence="6" type="ORF">CLV71_11776</name>
</gene>
<dbReference type="OrthoDB" id="956698at2"/>